<dbReference type="RefSeq" id="WP_036136963.1">
    <property type="nucleotide sequence ID" value="NZ_AVPU01000012.1"/>
</dbReference>
<dbReference type="InterPro" id="IPR016152">
    <property type="entry name" value="PTrfase/Anion_transptr"/>
</dbReference>
<comment type="caution">
    <text evidence="2">The sequence shown here is derived from an EMBL/GenBank/DDBJ whole genome shotgun (WGS) entry which is preliminary data.</text>
</comment>
<organism evidence="2 3">
    <name type="scientific">Lysobacter daejeonensis GH1-9</name>
    <dbReference type="NCBI Taxonomy" id="1385517"/>
    <lineage>
        <taxon>Bacteria</taxon>
        <taxon>Pseudomonadati</taxon>
        <taxon>Pseudomonadota</taxon>
        <taxon>Gammaproteobacteria</taxon>
        <taxon>Lysobacterales</taxon>
        <taxon>Lysobacteraceae</taxon>
        <taxon>Aerolutibacter</taxon>
    </lineage>
</organism>
<dbReference type="AlphaFoldDB" id="A0A0A0EZG3"/>
<dbReference type="PROSITE" id="PS51094">
    <property type="entry name" value="PTS_EIIA_TYPE_2"/>
    <property type="match status" value="1"/>
</dbReference>
<dbReference type="OrthoDB" id="95460at2"/>
<gene>
    <name evidence="2" type="ORF">N800_01075</name>
</gene>
<dbReference type="InterPro" id="IPR051541">
    <property type="entry name" value="PTS_SugarTrans_NitroReg"/>
</dbReference>
<dbReference type="STRING" id="1385517.N800_01075"/>
<dbReference type="CDD" id="cd00211">
    <property type="entry name" value="PTS_IIA_fru"/>
    <property type="match status" value="1"/>
</dbReference>
<keyword evidence="3" id="KW-1185">Reference proteome</keyword>
<dbReference type="PANTHER" id="PTHR47738:SF1">
    <property type="entry name" value="NITROGEN REGULATORY PROTEIN"/>
    <property type="match status" value="1"/>
</dbReference>
<proteinExistence type="predicted"/>
<sequence>MPLHDMLDGDRVARLASADSRDAVIDAAARLLAGAAAPPQEVALIRDSLRAREALASTAIGHGVALPHGRIADLEDTRCAFLQLSPAVDFGALDGQPVDLVVAMAVPEHFAQEHLHRLAVVAERFSDPGFRAALRAARTPTALYRLLVTGQPNGG</sequence>
<dbReference type="SUPFAM" id="SSF55804">
    <property type="entry name" value="Phoshotransferase/anion transport protein"/>
    <property type="match status" value="1"/>
</dbReference>
<name>A0A0A0EZG3_9GAMM</name>
<dbReference type="Proteomes" id="UP000029998">
    <property type="component" value="Unassembled WGS sequence"/>
</dbReference>
<dbReference type="GO" id="GO:0030295">
    <property type="term" value="F:protein kinase activator activity"/>
    <property type="evidence" value="ECO:0007669"/>
    <property type="project" value="TreeGrafter"/>
</dbReference>
<reference evidence="2 3" key="1">
    <citation type="submission" date="2013-08" db="EMBL/GenBank/DDBJ databases">
        <title>Genome sequencing of Lysobacter.</title>
        <authorList>
            <person name="Zhang S."/>
            <person name="Wang G."/>
        </authorList>
    </citation>
    <scope>NUCLEOTIDE SEQUENCE [LARGE SCALE GENOMIC DNA]</scope>
    <source>
        <strain evidence="2 3">GH1-9</strain>
    </source>
</reference>
<dbReference type="PANTHER" id="PTHR47738">
    <property type="entry name" value="PTS SYSTEM FRUCTOSE-LIKE EIIA COMPONENT-RELATED"/>
    <property type="match status" value="1"/>
</dbReference>
<dbReference type="Gene3D" id="3.40.930.10">
    <property type="entry name" value="Mannitol-specific EII, Chain A"/>
    <property type="match status" value="1"/>
</dbReference>
<evidence type="ECO:0000259" key="1">
    <source>
        <dbReference type="PROSITE" id="PS51094"/>
    </source>
</evidence>
<feature type="domain" description="PTS EIIA type-2" evidence="1">
    <location>
        <begin position="5"/>
        <end position="150"/>
    </location>
</feature>
<dbReference type="eggNOG" id="COG1762">
    <property type="taxonomic scope" value="Bacteria"/>
</dbReference>
<dbReference type="PROSITE" id="PS00372">
    <property type="entry name" value="PTS_EIIA_TYPE_2_HIS"/>
    <property type="match status" value="1"/>
</dbReference>
<dbReference type="EMBL" id="AVPU01000012">
    <property type="protein sequence ID" value="KGM54542.1"/>
    <property type="molecule type" value="Genomic_DNA"/>
</dbReference>
<evidence type="ECO:0000313" key="3">
    <source>
        <dbReference type="Proteomes" id="UP000029998"/>
    </source>
</evidence>
<protein>
    <recommendedName>
        <fullName evidence="1">PTS EIIA type-2 domain-containing protein</fullName>
    </recommendedName>
</protein>
<evidence type="ECO:0000313" key="2">
    <source>
        <dbReference type="EMBL" id="KGM54542.1"/>
    </source>
</evidence>
<dbReference type="InterPro" id="IPR002178">
    <property type="entry name" value="PTS_EIIA_type-2_dom"/>
</dbReference>
<dbReference type="Pfam" id="PF00359">
    <property type="entry name" value="PTS_EIIA_2"/>
    <property type="match status" value="1"/>
</dbReference>
<accession>A0A0A0EZG3</accession>